<dbReference type="InterPro" id="IPR004846">
    <property type="entry name" value="T2SS/T3SS_dom"/>
</dbReference>
<dbReference type="SUPFAM" id="SSF48452">
    <property type="entry name" value="TPR-like"/>
    <property type="match status" value="1"/>
</dbReference>
<evidence type="ECO:0000256" key="6">
    <source>
        <dbReference type="RuleBase" id="RU004003"/>
    </source>
</evidence>
<dbReference type="Gene3D" id="3.30.1370.130">
    <property type="match status" value="1"/>
</dbReference>
<evidence type="ECO:0000259" key="9">
    <source>
        <dbReference type="SMART" id="SM00965"/>
    </source>
</evidence>
<feature type="region of interest" description="Disordered" evidence="8">
    <location>
        <begin position="585"/>
        <end position="664"/>
    </location>
</feature>
<dbReference type="InterPro" id="IPR019734">
    <property type="entry name" value="TPR_rpt"/>
</dbReference>
<keyword evidence="11" id="KW-1185">Reference proteome</keyword>
<organism evidence="10 11">
    <name type="scientific">Desulfuromonas versatilis</name>
    <dbReference type="NCBI Taxonomy" id="2802975"/>
    <lineage>
        <taxon>Bacteria</taxon>
        <taxon>Pseudomonadati</taxon>
        <taxon>Thermodesulfobacteriota</taxon>
        <taxon>Desulfuromonadia</taxon>
        <taxon>Desulfuromonadales</taxon>
        <taxon>Desulfuromonadaceae</taxon>
        <taxon>Desulfuromonas</taxon>
    </lineage>
</organism>
<evidence type="ECO:0000256" key="1">
    <source>
        <dbReference type="ARBA" id="ARBA00022448"/>
    </source>
</evidence>
<reference evidence="10 11" key="2">
    <citation type="journal article" date="2021" name="Int. J. Syst. Evol. Microbiol.">
        <title>Isolation and Polyphasic Characterization of Desulfuromonas versatilis sp. Nov., an Electrogenic Bacteria Capable of Versatile Metabolism Isolated from a Graphene Oxide-Reducing Enrichment Culture.</title>
        <authorList>
            <person name="Xie L."/>
            <person name="Yoshida N."/>
            <person name="Ishii S."/>
            <person name="Meng L."/>
        </authorList>
    </citation>
    <scope>NUCLEOTIDE SEQUENCE [LARGE SCALE GENOMIC DNA]</scope>
    <source>
        <strain evidence="10 11">NIT-T3</strain>
    </source>
</reference>
<dbReference type="Gene3D" id="1.25.40.10">
    <property type="entry name" value="Tetratricopeptide repeat domain"/>
    <property type="match status" value="1"/>
</dbReference>
<dbReference type="Pfam" id="PF00963">
    <property type="entry name" value="Cohesin"/>
    <property type="match status" value="1"/>
</dbReference>
<reference evidence="10 11" key="1">
    <citation type="journal article" date="2016" name="C (Basel)">
        <title>Selective Growth of and Electricity Production by Marine Exoelectrogenic Bacteria in Self-Aggregated Hydrogel of Microbially Reduced Graphene Oxide.</title>
        <authorList>
            <person name="Yoshida N."/>
            <person name="Goto Y."/>
            <person name="Miyata Y."/>
        </authorList>
    </citation>
    <scope>NUCLEOTIDE SEQUENCE [LARGE SCALE GENOMIC DNA]</scope>
    <source>
        <strain evidence="10 11">NIT-T3</strain>
    </source>
</reference>
<dbReference type="Pfam" id="PF07660">
    <property type="entry name" value="STN"/>
    <property type="match status" value="1"/>
</dbReference>
<keyword evidence="5" id="KW-0802">TPR repeat</keyword>
<dbReference type="PANTHER" id="PTHR30332:SF17">
    <property type="entry name" value="TYPE IV PILIATION SYSTEM PROTEIN DR_0774-RELATED"/>
    <property type="match status" value="1"/>
</dbReference>
<dbReference type="PANTHER" id="PTHR30332">
    <property type="entry name" value="PROBABLE GENERAL SECRETION PATHWAY PROTEIN D"/>
    <property type="match status" value="1"/>
</dbReference>
<sequence length="844" mass="90502">MVMLGGCAANHAFINGEQLLQEGKYDEAVAQLMLAVSQNPDNNEYRSRLRMARSQAATEYLKKGRKYLDQDDYRSAAAAFSQAFALDNTLETAGQQLKLAEEQLRAEGLVDEAEEFIKSRRFSQAKNNLDQALILAPGNARARELLARASEGPRTVIDGQELDVASDKKITLKFKDAQLKDIFGILTKLSGINFIFDEDIRTQTVSVFLEEASFAQALQLLLKMNDLGKKVLNPKTIIVYPRTKEKDKQFEDQLIQTFYLSNIDAKKAVNLLRTMLQLRKIYVHEELNALVIRDNPDVIRLAQQILEASDRADAEVVFDLEVVEVSHTDTLTLGPKLSNYNVSVGVSKGNPATIVANSLSSGTSTENLVHSVRNLDTFYTLPTATFDFAKSLTDSEVLASPKIRVKNKDKAKVHIGTREPVITVTTSGETTSDNIQYVDVGIKLDVEPTIQLDDTVATKLSLEVSSVSDRQTTTNGSVALTITTTNAQTGLTLKDGEQTIIGGLIRDDKSKGRTTIPFLGELPVIGNLFTGHNNTKQKREILLSITPHIVRSLDLPRVDVASIWSGGEDDLKAGPNFGAFATTFEPVTDQGPIPLAPSSQQPSELPDPEMTPALELQPAPGARVLPGGVPPVPSAGELQPGSLLPAGPIEPLQSPAPPAAGPTAAVVEQPTPVAPAPLPAAPPQAAAVPAPAVPQVVVPAIEVPAAGGKARVYMSGPQQVPVGQEFTLAIEVAEVEGLYSAPLFVNYDAAKAEFIRAEEGSFLGQGGRPTIFTSSANPERGQLIIGYKQGLGGQGASGGGTLARLVFRAKGAGTALLNLDRINFRSPAGQRLSVDRSGLAVEIR</sequence>
<dbReference type="InterPro" id="IPR011990">
    <property type="entry name" value="TPR-like_helical_dom_sf"/>
</dbReference>
<proteinExistence type="inferred from homology"/>
<keyword evidence="1 7" id="KW-0813">Transport</keyword>
<protein>
    <submittedName>
        <fullName evidence="10">Type II secretion system protein</fullName>
    </submittedName>
</protein>
<dbReference type="InterPro" id="IPR005644">
    <property type="entry name" value="NolW-like"/>
</dbReference>
<comment type="similarity">
    <text evidence="6">Belongs to the bacterial secretin family.</text>
</comment>
<dbReference type="InterPro" id="IPR011662">
    <property type="entry name" value="Secretin/TonB_short_N"/>
</dbReference>
<dbReference type="SUPFAM" id="SSF49384">
    <property type="entry name" value="Carbohydrate-binding domain"/>
    <property type="match status" value="1"/>
</dbReference>
<feature type="domain" description="Secretin/TonB short N-terminal" evidence="9">
    <location>
        <begin position="192"/>
        <end position="242"/>
    </location>
</feature>
<evidence type="ECO:0000256" key="3">
    <source>
        <dbReference type="ARBA" id="ARBA00023136"/>
    </source>
</evidence>
<dbReference type="InterPro" id="IPR002102">
    <property type="entry name" value="Cohesin_dom"/>
</dbReference>
<comment type="subcellular location">
    <subcellularLocation>
        <location evidence="7">Cell outer membrane</location>
    </subcellularLocation>
</comment>
<dbReference type="PROSITE" id="PS50005">
    <property type="entry name" value="TPR"/>
    <property type="match status" value="2"/>
</dbReference>
<evidence type="ECO:0000256" key="8">
    <source>
        <dbReference type="SAM" id="MobiDB-lite"/>
    </source>
</evidence>
<keyword evidence="3" id="KW-0472">Membrane</keyword>
<evidence type="ECO:0000256" key="2">
    <source>
        <dbReference type="ARBA" id="ARBA00022729"/>
    </source>
</evidence>
<evidence type="ECO:0000256" key="5">
    <source>
        <dbReference type="PROSITE-ProRule" id="PRU00339"/>
    </source>
</evidence>
<dbReference type="InterPro" id="IPR008965">
    <property type="entry name" value="CBM2/CBM3_carb-bd_dom_sf"/>
</dbReference>
<evidence type="ECO:0000313" key="11">
    <source>
        <dbReference type="Proteomes" id="UP001319827"/>
    </source>
</evidence>
<name>A0ABM8HUV6_9BACT</name>
<dbReference type="Pfam" id="PF03958">
    <property type="entry name" value="Secretin_N"/>
    <property type="match status" value="1"/>
</dbReference>
<dbReference type="Pfam" id="PF00263">
    <property type="entry name" value="Secretin"/>
    <property type="match status" value="1"/>
</dbReference>
<evidence type="ECO:0000256" key="4">
    <source>
        <dbReference type="ARBA" id="ARBA00023237"/>
    </source>
</evidence>
<evidence type="ECO:0000256" key="7">
    <source>
        <dbReference type="RuleBase" id="RU004004"/>
    </source>
</evidence>
<evidence type="ECO:0000313" key="10">
    <source>
        <dbReference type="EMBL" id="BCR05764.1"/>
    </source>
</evidence>
<keyword evidence="4" id="KW-0998">Cell outer membrane</keyword>
<feature type="repeat" description="TPR" evidence="5">
    <location>
        <begin position="57"/>
        <end position="90"/>
    </location>
</feature>
<keyword evidence="2" id="KW-0732">Signal</keyword>
<dbReference type="SMART" id="SM00028">
    <property type="entry name" value="TPR"/>
    <property type="match status" value="3"/>
</dbReference>
<dbReference type="SMART" id="SM00965">
    <property type="entry name" value="STN"/>
    <property type="match status" value="1"/>
</dbReference>
<accession>A0ABM8HUV6</accession>
<dbReference type="Gene3D" id="3.30.1370.120">
    <property type="match status" value="1"/>
</dbReference>
<feature type="repeat" description="TPR" evidence="5">
    <location>
        <begin position="9"/>
        <end position="42"/>
    </location>
</feature>
<dbReference type="InterPro" id="IPR038591">
    <property type="entry name" value="NolW-like_sf"/>
</dbReference>
<gene>
    <name evidence="10" type="primary">pulQ_2</name>
    <name evidence="10" type="ORF">DESUT3_28330</name>
</gene>
<dbReference type="CDD" id="cd08547">
    <property type="entry name" value="Type_II_cohesin"/>
    <property type="match status" value="1"/>
</dbReference>
<dbReference type="EMBL" id="AP024355">
    <property type="protein sequence ID" value="BCR05764.1"/>
    <property type="molecule type" value="Genomic_DNA"/>
</dbReference>
<dbReference type="Proteomes" id="UP001319827">
    <property type="component" value="Chromosome"/>
</dbReference>
<dbReference type="InterPro" id="IPR050810">
    <property type="entry name" value="Bact_Secretion_Sys_Channel"/>
</dbReference>
<dbReference type="Gene3D" id="2.60.40.680">
    <property type="match status" value="1"/>
</dbReference>